<dbReference type="SUPFAM" id="SSF101874">
    <property type="entry name" value="YceI-like"/>
    <property type="match status" value="1"/>
</dbReference>
<dbReference type="PANTHER" id="PTHR34406">
    <property type="entry name" value="PROTEIN YCEI"/>
    <property type="match status" value="1"/>
</dbReference>
<dbReference type="InterPro" id="IPR007372">
    <property type="entry name" value="Lipid/polyisoprenoid-bd_YceI"/>
</dbReference>
<dbReference type="Proteomes" id="UP000030121">
    <property type="component" value="Unassembled WGS sequence"/>
</dbReference>
<dbReference type="EMBL" id="JRLW01000003">
    <property type="protein sequence ID" value="KGO90217.1"/>
    <property type="molecule type" value="Genomic_DNA"/>
</dbReference>
<dbReference type="PANTHER" id="PTHR34406:SF1">
    <property type="entry name" value="PROTEIN YCEI"/>
    <property type="match status" value="1"/>
</dbReference>
<dbReference type="Gene3D" id="2.40.128.110">
    <property type="entry name" value="Lipid/polyisoprenoid-binding, YceI-like"/>
    <property type="match status" value="1"/>
</dbReference>
<dbReference type="AlphaFoldDB" id="A0A0A2MC33"/>
<dbReference type="SMART" id="SM00867">
    <property type="entry name" value="YceI"/>
    <property type="match status" value="1"/>
</dbReference>
<dbReference type="PROSITE" id="PS51257">
    <property type="entry name" value="PROKAR_LIPOPROTEIN"/>
    <property type="match status" value="1"/>
</dbReference>
<reference evidence="2 3" key="1">
    <citation type="submission" date="2013-09" db="EMBL/GenBank/DDBJ databases">
        <authorList>
            <person name="Zeng Z."/>
            <person name="Chen C."/>
        </authorList>
    </citation>
    <scope>NUCLEOTIDE SEQUENCE [LARGE SCALE GENOMIC DNA]</scope>
    <source>
        <strain evidence="2 3">GH29-5</strain>
    </source>
</reference>
<comment type="caution">
    <text evidence="2">The sequence shown here is derived from an EMBL/GenBank/DDBJ whole genome shotgun (WGS) entry which is preliminary data.</text>
</comment>
<dbReference type="STRING" id="1121899.GCA_000430025_00166"/>
<name>A0A0A2MC33_9FLAO</name>
<dbReference type="Pfam" id="PF04264">
    <property type="entry name" value="YceI"/>
    <property type="match status" value="1"/>
</dbReference>
<evidence type="ECO:0000313" key="2">
    <source>
        <dbReference type="EMBL" id="KGO90217.1"/>
    </source>
</evidence>
<organism evidence="2 3">
    <name type="scientific">Flavobacterium suncheonense GH29-5 = DSM 17707</name>
    <dbReference type="NCBI Taxonomy" id="1121899"/>
    <lineage>
        <taxon>Bacteria</taxon>
        <taxon>Pseudomonadati</taxon>
        <taxon>Bacteroidota</taxon>
        <taxon>Flavobacteriia</taxon>
        <taxon>Flavobacteriales</taxon>
        <taxon>Flavobacteriaceae</taxon>
        <taxon>Flavobacterium</taxon>
    </lineage>
</organism>
<dbReference type="RefSeq" id="WP_026981200.1">
    <property type="nucleotide sequence ID" value="NZ_JRLW01000003.1"/>
</dbReference>
<sequence>MKKIVFSLLIVSSAFLTSCKKEKVTEDAVNTATADVVMTPGNIKLSADTQQSVIRWTGSKPTGKHNGTISIKEGDVTVKDGQILTGTFVLDMNSITVTDLKPEDGKEDLEAHLKGTSAKNGADDFFNVKKYPTGKFVITKVADENGKTVVYGNLTLKNVTKAVNFPATVVASDTLVTIDSEPLVINRTYWNINYGSKSVFKNLADKFINDEVEIKVNVKATSN</sequence>
<dbReference type="InterPro" id="IPR036761">
    <property type="entry name" value="TTHA0802/YceI-like_sf"/>
</dbReference>
<keyword evidence="3" id="KW-1185">Reference proteome</keyword>
<proteinExistence type="predicted"/>
<feature type="domain" description="Lipid/polyisoprenoid-binding YceI-like" evidence="1">
    <location>
        <begin position="44"/>
        <end position="221"/>
    </location>
</feature>
<accession>A0A0A2MC33</accession>
<evidence type="ECO:0000259" key="1">
    <source>
        <dbReference type="SMART" id="SM00867"/>
    </source>
</evidence>
<evidence type="ECO:0000313" key="3">
    <source>
        <dbReference type="Proteomes" id="UP000030121"/>
    </source>
</evidence>
<dbReference type="OrthoDB" id="951410at2"/>
<gene>
    <name evidence="2" type="ORF">Q764_03940</name>
</gene>
<protein>
    <recommendedName>
        <fullName evidence="1">Lipid/polyisoprenoid-binding YceI-like domain-containing protein</fullName>
    </recommendedName>
</protein>
<dbReference type="eggNOG" id="COG2353">
    <property type="taxonomic scope" value="Bacteria"/>
</dbReference>